<protein>
    <submittedName>
        <fullName evidence="5">2OG-Fe(II) oxygenase</fullName>
    </submittedName>
</protein>
<dbReference type="AlphaFoldDB" id="A0A4V1NVC9"/>
<evidence type="ECO:0000256" key="1">
    <source>
        <dbReference type="ARBA" id="ARBA00001961"/>
    </source>
</evidence>
<comment type="cofactor">
    <cofactor evidence="1">
        <name>L-ascorbate</name>
        <dbReference type="ChEBI" id="CHEBI:38290"/>
    </cofactor>
</comment>
<dbReference type="InterPro" id="IPR051842">
    <property type="entry name" value="uS12_prolyl_hydroxylase"/>
</dbReference>
<evidence type="ECO:0000256" key="2">
    <source>
        <dbReference type="ARBA" id="ARBA00022964"/>
    </source>
</evidence>
<dbReference type="SMART" id="SM00702">
    <property type="entry name" value="P4Hc"/>
    <property type="match status" value="1"/>
</dbReference>
<evidence type="ECO:0000259" key="4">
    <source>
        <dbReference type="SMART" id="SM00702"/>
    </source>
</evidence>
<dbReference type="InterPro" id="IPR006620">
    <property type="entry name" value="Pro_4_hyd_alph"/>
</dbReference>
<dbReference type="PANTHER" id="PTHR12117">
    <property type="entry name" value="HISTONE ACETYLTRANSFERASE COMPLEX"/>
    <property type="match status" value="1"/>
</dbReference>
<dbReference type="GO" id="GO:0016705">
    <property type="term" value="F:oxidoreductase activity, acting on paired donors, with incorporation or reduction of molecular oxygen"/>
    <property type="evidence" value="ECO:0007669"/>
    <property type="project" value="InterPro"/>
</dbReference>
<dbReference type="Gene3D" id="2.60.120.620">
    <property type="entry name" value="q2cbj1_9rhob like domain"/>
    <property type="match status" value="1"/>
</dbReference>
<comment type="caution">
    <text evidence="5">The sequence shown here is derived from an EMBL/GenBank/DDBJ whole genome shotgun (WGS) entry which is preliminary data.</text>
</comment>
<name>A0A4V1NVC9_9BACT</name>
<reference evidence="5 6" key="1">
    <citation type="journal article" date="2016" name="Int. J. Syst. Evol. Microbiol.">
        <title>Acidipila dinghuensis sp. nov., an acidobacterium isolated from forest soil.</title>
        <authorList>
            <person name="Jiang Y.W."/>
            <person name="Wang J."/>
            <person name="Chen M.H."/>
            <person name="Lv Y.Y."/>
            <person name="Qiu L.H."/>
        </authorList>
    </citation>
    <scope>NUCLEOTIDE SEQUENCE [LARGE SCALE GENOMIC DNA]</scope>
    <source>
        <strain evidence="5 6">DHOF10</strain>
    </source>
</reference>
<dbReference type="GO" id="GO:0005506">
    <property type="term" value="F:iron ion binding"/>
    <property type="evidence" value="ECO:0007669"/>
    <property type="project" value="InterPro"/>
</dbReference>
<organism evidence="5 6">
    <name type="scientific">Silvibacterium dinghuense</name>
    <dbReference type="NCBI Taxonomy" id="1560006"/>
    <lineage>
        <taxon>Bacteria</taxon>
        <taxon>Pseudomonadati</taxon>
        <taxon>Acidobacteriota</taxon>
        <taxon>Terriglobia</taxon>
        <taxon>Terriglobales</taxon>
        <taxon>Acidobacteriaceae</taxon>
        <taxon>Silvibacterium</taxon>
    </lineage>
</organism>
<dbReference type="GO" id="GO:0051213">
    <property type="term" value="F:dioxygenase activity"/>
    <property type="evidence" value="ECO:0007669"/>
    <property type="project" value="UniProtKB-KW"/>
</dbReference>
<gene>
    <name evidence="5" type="ORF">ESZ00_12140</name>
</gene>
<dbReference type="EMBL" id="SDMK01000002">
    <property type="protein sequence ID" value="RXS95330.1"/>
    <property type="molecule type" value="Genomic_DNA"/>
</dbReference>
<dbReference type="GO" id="GO:0031418">
    <property type="term" value="F:L-ascorbic acid binding"/>
    <property type="evidence" value="ECO:0007669"/>
    <property type="project" value="InterPro"/>
</dbReference>
<sequence>MMATMQETGIMTMMAGKIKLPVSTAELQQQYKNAKPFPHLVIDNMFPDEVLDGVLNEIPPLTDDKWVHERRERLAKSNLRSAVEFEEKGYQFSAFVNSAKFLYLLTELTDIWSLLPDPYMGGAGFHVVPKGGKFDVHADRNIDQNTGLRRRLAMLTYLNKNWKPEYGGQLELWDTTGSRCERVVEPIFNRTVIFEVADQNFHGVRPVLVEDRARMSFAAYFHTVPDEKFIPHASVYAPTFYDRRDPLRKRIANEVIPPVVYRVVRWAKGKK</sequence>
<feature type="domain" description="Prolyl 4-hydroxylase alpha subunit" evidence="4">
    <location>
        <begin position="37"/>
        <end position="222"/>
    </location>
</feature>
<dbReference type="PANTHER" id="PTHR12117:SF0">
    <property type="entry name" value="PROLYL 3-HYDROXYLASE OGFOD1"/>
    <property type="match status" value="1"/>
</dbReference>
<dbReference type="InterPro" id="IPR044862">
    <property type="entry name" value="Pro_4_hyd_alph_FE2OG_OXY"/>
</dbReference>
<dbReference type="OrthoDB" id="9783171at2"/>
<evidence type="ECO:0000256" key="3">
    <source>
        <dbReference type="ARBA" id="ARBA00023002"/>
    </source>
</evidence>
<keyword evidence="3" id="KW-0560">Oxidoreductase</keyword>
<dbReference type="Pfam" id="PF13640">
    <property type="entry name" value="2OG-FeII_Oxy_3"/>
    <property type="match status" value="1"/>
</dbReference>
<keyword evidence="6" id="KW-1185">Reference proteome</keyword>
<accession>A0A4V1NVC9</accession>
<evidence type="ECO:0000313" key="5">
    <source>
        <dbReference type="EMBL" id="RXS95330.1"/>
    </source>
</evidence>
<evidence type="ECO:0000313" key="6">
    <source>
        <dbReference type="Proteomes" id="UP000290253"/>
    </source>
</evidence>
<dbReference type="Proteomes" id="UP000290253">
    <property type="component" value="Unassembled WGS sequence"/>
</dbReference>
<keyword evidence="2" id="KW-0223">Dioxygenase</keyword>
<proteinExistence type="predicted"/>